<feature type="domain" description="DUF6824" evidence="1">
    <location>
        <begin position="90"/>
        <end position="178"/>
    </location>
</feature>
<dbReference type="Pfam" id="PF20710">
    <property type="entry name" value="DUF6824"/>
    <property type="match status" value="1"/>
</dbReference>
<dbReference type="EMBL" id="BDSP01000026">
    <property type="protein sequence ID" value="GAX10839.1"/>
    <property type="molecule type" value="Genomic_DNA"/>
</dbReference>
<accession>A0A1Z5JA46</accession>
<evidence type="ECO:0000259" key="1">
    <source>
        <dbReference type="Pfam" id="PF20710"/>
    </source>
</evidence>
<gene>
    <name evidence="2" type="ORF">FisN_31Hh046</name>
</gene>
<keyword evidence="3" id="KW-1185">Reference proteome</keyword>
<sequence>MMATSRSLLNESCDEMMEPLPIGSPTCLDTLSAVNPSVFEEDFLQLLEPTPLSEETCSRLKEVAKSIPDDDKEEESFVIQEDTDGPQLHDVVCSRAKVYYQMPGCQRFRQIIKAAIPAYRQADTRLDKSSVIAATMDQAMHHPTLGRIRFWKYESRRKRWVTLGSDQIRDKVGHALRELIQETIRTQRSPSMMIRPVVK</sequence>
<dbReference type="Proteomes" id="UP000198406">
    <property type="component" value="Unassembled WGS sequence"/>
</dbReference>
<dbReference type="AlphaFoldDB" id="A0A1Z5JA46"/>
<dbReference type="InParanoid" id="A0A1Z5JA46"/>
<organism evidence="2 3">
    <name type="scientific">Fistulifera solaris</name>
    <name type="common">Oleaginous diatom</name>
    <dbReference type="NCBI Taxonomy" id="1519565"/>
    <lineage>
        <taxon>Eukaryota</taxon>
        <taxon>Sar</taxon>
        <taxon>Stramenopiles</taxon>
        <taxon>Ochrophyta</taxon>
        <taxon>Bacillariophyta</taxon>
        <taxon>Bacillariophyceae</taxon>
        <taxon>Bacillariophycidae</taxon>
        <taxon>Naviculales</taxon>
        <taxon>Naviculaceae</taxon>
        <taxon>Fistulifera</taxon>
    </lineage>
</organism>
<reference evidence="2 3" key="1">
    <citation type="journal article" date="2015" name="Plant Cell">
        <title>Oil accumulation by the oleaginous diatom Fistulifera solaris as revealed by the genome and transcriptome.</title>
        <authorList>
            <person name="Tanaka T."/>
            <person name="Maeda Y."/>
            <person name="Veluchamy A."/>
            <person name="Tanaka M."/>
            <person name="Abida H."/>
            <person name="Marechal E."/>
            <person name="Bowler C."/>
            <person name="Muto M."/>
            <person name="Sunaga Y."/>
            <person name="Tanaka M."/>
            <person name="Yoshino T."/>
            <person name="Taniguchi T."/>
            <person name="Fukuda Y."/>
            <person name="Nemoto M."/>
            <person name="Matsumoto M."/>
            <person name="Wong P.S."/>
            <person name="Aburatani S."/>
            <person name="Fujibuchi W."/>
        </authorList>
    </citation>
    <scope>NUCLEOTIDE SEQUENCE [LARGE SCALE GENOMIC DNA]</scope>
    <source>
        <strain evidence="2 3">JPCC DA0580</strain>
    </source>
</reference>
<evidence type="ECO:0000313" key="2">
    <source>
        <dbReference type="EMBL" id="GAX10839.1"/>
    </source>
</evidence>
<dbReference type="InterPro" id="IPR049227">
    <property type="entry name" value="DUF6824"/>
</dbReference>
<comment type="caution">
    <text evidence="2">The sequence shown here is derived from an EMBL/GenBank/DDBJ whole genome shotgun (WGS) entry which is preliminary data.</text>
</comment>
<evidence type="ECO:0000313" key="3">
    <source>
        <dbReference type="Proteomes" id="UP000198406"/>
    </source>
</evidence>
<name>A0A1Z5JA46_FISSO</name>
<protein>
    <recommendedName>
        <fullName evidence="1">DUF6824 domain-containing protein</fullName>
    </recommendedName>
</protein>
<proteinExistence type="predicted"/>